<evidence type="ECO:0000313" key="1">
    <source>
        <dbReference type="EMBL" id="MDX8536006.1"/>
    </source>
</evidence>
<protein>
    <submittedName>
        <fullName evidence="1">Uncharacterized protein</fullName>
    </submittedName>
</protein>
<reference evidence="1 2" key="1">
    <citation type="submission" date="2023-08" db="EMBL/GenBank/DDBJ databases">
        <title>Implementing the SeqCode for naming new Mesorhizobium species isolated from Vachellia karroo root nodules.</title>
        <authorList>
            <person name="Van Lill M."/>
        </authorList>
    </citation>
    <scope>NUCLEOTIDE SEQUENCE [LARGE SCALE GENOMIC DNA]</scope>
    <source>
        <strain evidence="1 2">VK4B</strain>
    </source>
</reference>
<dbReference type="Proteomes" id="UP001276564">
    <property type="component" value="Unassembled WGS sequence"/>
</dbReference>
<comment type="caution">
    <text evidence="1">The sequence shown here is derived from an EMBL/GenBank/DDBJ whole genome shotgun (WGS) entry which is preliminary data.</text>
</comment>
<dbReference type="EMBL" id="JAVIIP010000001">
    <property type="protein sequence ID" value="MDX8536006.1"/>
    <property type="molecule type" value="Genomic_DNA"/>
</dbReference>
<dbReference type="RefSeq" id="WP_320256248.1">
    <property type="nucleotide sequence ID" value="NZ_JAVIIO010000022.1"/>
</dbReference>
<gene>
    <name evidence="1" type="ORF">RFM23_00035</name>
</gene>
<evidence type="ECO:0000313" key="2">
    <source>
        <dbReference type="Proteomes" id="UP001276564"/>
    </source>
</evidence>
<sequence length="60" mass="6718">MKRSTIYAVYHPPVFGLPFLAVVLKPDGTTTSRQFETVDEARAFNKFMAQADQSSGKTQH</sequence>
<accession>A0ABU5AFD7</accession>
<name>A0ABU5AFD7_9HYPH</name>
<organism evidence="1 2">
    <name type="scientific">Mesorhizobium abyssinicae</name>
    <dbReference type="NCBI Taxonomy" id="1209958"/>
    <lineage>
        <taxon>Bacteria</taxon>
        <taxon>Pseudomonadati</taxon>
        <taxon>Pseudomonadota</taxon>
        <taxon>Alphaproteobacteria</taxon>
        <taxon>Hyphomicrobiales</taxon>
        <taxon>Phyllobacteriaceae</taxon>
        <taxon>Mesorhizobium</taxon>
    </lineage>
</organism>
<keyword evidence="2" id="KW-1185">Reference proteome</keyword>
<proteinExistence type="predicted"/>